<sequence>MALSTLAANATQHTSIFIQEIEINDERQIKNKRRSAEQPEDLNTTRHDGHEGCEGCVLVTQGNSSHNPRRGRGRVTEEDFRRQEESRGDNNSCKMDTVMWKIVVL</sequence>
<protein>
    <submittedName>
        <fullName evidence="2">Uncharacterized protein</fullName>
    </submittedName>
</protein>
<feature type="region of interest" description="Disordered" evidence="1">
    <location>
        <begin position="29"/>
        <end position="92"/>
    </location>
</feature>
<evidence type="ECO:0000313" key="2">
    <source>
        <dbReference type="EMBL" id="GMR33967.1"/>
    </source>
</evidence>
<feature type="compositionally biased region" description="Basic and acidic residues" evidence="1">
    <location>
        <begin position="74"/>
        <end position="88"/>
    </location>
</feature>
<reference evidence="3" key="1">
    <citation type="submission" date="2022-10" db="EMBL/GenBank/DDBJ databases">
        <title>Genome assembly of Pristionchus species.</title>
        <authorList>
            <person name="Yoshida K."/>
            <person name="Sommer R.J."/>
        </authorList>
    </citation>
    <scope>NUCLEOTIDE SEQUENCE [LARGE SCALE GENOMIC DNA]</scope>
    <source>
        <strain evidence="3">RS5460</strain>
    </source>
</reference>
<evidence type="ECO:0000256" key="1">
    <source>
        <dbReference type="SAM" id="MobiDB-lite"/>
    </source>
</evidence>
<dbReference type="AlphaFoldDB" id="A0AAN4Z3P0"/>
<keyword evidence="3" id="KW-1185">Reference proteome</keyword>
<feature type="compositionally biased region" description="Basic and acidic residues" evidence="1">
    <location>
        <begin position="29"/>
        <end position="53"/>
    </location>
</feature>
<dbReference type="Proteomes" id="UP001328107">
    <property type="component" value="Unassembled WGS sequence"/>
</dbReference>
<evidence type="ECO:0000313" key="3">
    <source>
        <dbReference type="Proteomes" id="UP001328107"/>
    </source>
</evidence>
<accession>A0AAN4Z3P0</accession>
<proteinExistence type="predicted"/>
<gene>
    <name evidence="2" type="ORF">PMAYCL1PPCAC_04162</name>
</gene>
<comment type="caution">
    <text evidence="2">The sequence shown here is derived from an EMBL/GenBank/DDBJ whole genome shotgun (WGS) entry which is preliminary data.</text>
</comment>
<name>A0AAN4Z3P0_9BILA</name>
<dbReference type="EMBL" id="BTRK01000001">
    <property type="protein sequence ID" value="GMR33967.1"/>
    <property type="molecule type" value="Genomic_DNA"/>
</dbReference>
<organism evidence="2 3">
    <name type="scientific">Pristionchus mayeri</name>
    <dbReference type="NCBI Taxonomy" id="1317129"/>
    <lineage>
        <taxon>Eukaryota</taxon>
        <taxon>Metazoa</taxon>
        <taxon>Ecdysozoa</taxon>
        <taxon>Nematoda</taxon>
        <taxon>Chromadorea</taxon>
        <taxon>Rhabditida</taxon>
        <taxon>Rhabditina</taxon>
        <taxon>Diplogasteromorpha</taxon>
        <taxon>Diplogasteroidea</taxon>
        <taxon>Neodiplogasteridae</taxon>
        <taxon>Pristionchus</taxon>
    </lineage>
</organism>